<comment type="subunit">
    <text evidence="10">[Alpha(6)beta(6)] hexamers of two multifunctional subunits (alpha and beta).</text>
</comment>
<keyword evidence="5 16" id="KW-0521">NADP</keyword>
<keyword evidence="4 16" id="KW-0378">Hydrolase</keyword>
<dbReference type="GO" id="GO:0019171">
    <property type="term" value="F:(3R)-hydroxyacyl-[acyl-carrier-protein] dehydratase activity"/>
    <property type="evidence" value="ECO:0007669"/>
    <property type="project" value="UniProtKB-EC"/>
</dbReference>
<dbReference type="GO" id="GO:0004313">
    <property type="term" value="F:[acyl-carrier-protein] S-acetyltransferase activity"/>
    <property type="evidence" value="ECO:0007669"/>
    <property type="project" value="UniProtKB-EC"/>
</dbReference>
<organism evidence="19 20">
    <name type="scientific">Exophiala xenobiotica</name>
    <dbReference type="NCBI Taxonomy" id="348802"/>
    <lineage>
        <taxon>Eukaryota</taxon>
        <taxon>Fungi</taxon>
        <taxon>Dikarya</taxon>
        <taxon>Ascomycota</taxon>
        <taxon>Pezizomycotina</taxon>
        <taxon>Eurotiomycetes</taxon>
        <taxon>Chaetothyriomycetidae</taxon>
        <taxon>Chaetothyriales</taxon>
        <taxon>Herpotrichiellaceae</taxon>
        <taxon>Exophiala</taxon>
    </lineage>
</organism>
<dbReference type="OrthoDB" id="4251012at2759"/>
<dbReference type="STRING" id="348802.A0A0D2F0K3"/>
<dbReference type="InterPro" id="IPR016452">
    <property type="entry name" value="Fas1/AflB-like"/>
</dbReference>
<dbReference type="Proteomes" id="UP000054342">
    <property type="component" value="Unassembled WGS sequence"/>
</dbReference>
<comment type="catalytic activity">
    <reaction evidence="14">
        <text>a 2,3-saturated acyl-[ACP] + NAD(+) = a (2E)-enoyl-[ACP] + NADH + H(+)</text>
        <dbReference type="Rhea" id="RHEA:10240"/>
        <dbReference type="Rhea" id="RHEA-COMP:9925"/>
        <dbReference type="Rhea" id="RHEA-COMP:9926"/>
        <dbReference type="ChEBI" id="CHEBI:15378"/>
        <dbReference type="ChEBI" id="CHEBI:57540"/>
        <dbReference type="ChEBI" id="CHEBI:57945"/>
        <dbReference type="ChEBI" id="CHEBI:78784"/>
        <dbReference type="ChEBI" id="CHEBI:78785"/>
        <dbReference type="EC" id="1.3.1.9"/>
    </reaction>
</comment>
<dbReference type="SUPFAM" id="SSF54637">
    <property type="entry name" value="Thioesterase/thiol ester dehydrase-isomerase"/>
    <property type="match status" value="1"/>
</dbReference>
<dbReference type="InterPro" id="IPR003965">
    <property type="entry name" value="Fatty_acid_synthase"/>
</dbReference>
<evidence type="ECO:0000256" key="12">
    <source>
        <dbReference type="ARBA" id="ARBA00048462"/>
    </source>
</evidence>
<dbReference type="SUPFAM" id="SSF51395">
    <property type="entry name" value="FMN-linked oxidoreductases"/>
    <property type="match status" value="1"/>
</dbReference>
<dbReference type="CDD" id="cd03447">
    <property type="entry name" value="FAS_MaoC"/>
    <property type="match status" value="1"/>
</dbReference>
<sequence>MKSITAMDVVNLPLLFKHTGHTLSIDATLVAQVRWQRDVFLHSLSHPTLPDVPEPSSAEELVLRFLGFLVENHASPAILQTLLRTFEQDFLKEVDAHLLICALPITSKVRKELICAYYTARSKCTEIKTPQSALLQLAEEDQAVLFAVFGGQGTNNPKCVASLTTLYSTYKPFVRELIDNVISPLLYKLCRLPETEDHYCGRYIDLATWIHDPSKVPNADFISQAPVSFPVVGLLSLAQYCAACKALGMTPGELRSHFRGTTGHSQGLVIATVISMADSWHSFYEVARLAIEVLFWLGFYCHQARPNSSVSAALAKECLENGEGQPSSMLSVRGLDRLRIEALLAKFNKSLRPEEQLHLALENTQDNFVLAGPVSSLVHMNSHLRALKAKDGSDQSRVPFSTRKPVIYHQFLPISAPFHTSYLNTAAEKVKLHLGKMSISKASLMIPVYHSKTADDLRHNGTSNILKVLVDAVACEQCQWPVAMQLPQATHVLAFDGGIGDLVTKVKEGEGVRVIDVSNLDSREKETATAADLYSSILLASSAPIEAWGKQFQPRLARSSNGDWIMQTKLSQLLSSPPVMVAGMTPTTTHWDFVSAIMKAGYHVELAAGGFYNSDAMSSAIQRLVLSLPAGRGVSCNVIYASPHTLAWQIATLRKLSRKGLPIHGLTIGAGIPSAEIVAEYINTIGIKHISFKPGSSSAIKEVIEIAKAHPNFPIILQWTGGRGGGHHSYEDFHAPILSLYGTIRKQSNVILVAGSGFGGADDTYPYLMGTWASRFGHVLMPFDGVLLGSRMMVAREAYTSAESKHLIYQAPGVPDSDWERSYRGAAGGIITVQSEMGQPIHKIANRGVLLWADMDKKIFCLPRSERLPKLLENKKSIIQRLNADFAKPWFGKTADGQVVEVAAMTYTEVLDRMVSLMYVSHQRRWIDPSYINFVYDFACRALQRLPHDAGIELSASGLNDPYDFLSVFTTSCPDASTSILNPEDSAFFLLRCRSRGQKPVNFIPVLDENFEYYFKKDSLWQSEDIDAVIDRDAGRVCILHGPVAAQYSRQCDESAKDILDNIAKAHVDMLLGEQYGRPVTPISDDESLLQSGSGTPDSWALASPLSSVPTSMETPFSCKSPGLQTRLFSPTSAPSQFSSSFLAGRCSNSSTLLRALFSSDHIIRDGAYKISPLRRILEPRAGGSLSIDREVGKVLLEKDAGLGAEILAEISCREDMTLAVELRQRSAHNGDYIALPFEFQLQTEKSPWTFSEVMQNRNLRIKSFYSKLWFNEELDPSATVQTTFCGEEIMLTNEMYQNFLSTVGQSYSNGPITSGDSAVFPISFGIVVVWDVIAKPLVLKDIDGDLLCLVHQSNVFEYCEGASALRIGDLVWARSNAREVYIEEAGKYVVVEAEIMRSGQPVMMVRSTFLFKGKFNDFQSTFRHKKERDMAMEKLSRQDEAILLDREWFQPHDSTTSFVGTTLLFRLQSNVTWKKRDVFRELAVSGTVFVQTSDTDLHEVGTVDFYGTNCVGNPVMDFLERKASTTKAQSELGHPGWSDDGSVEVQIPSSNERYARVSKDYNPIHVSSLFADWAELPGTITHGMYTSAVAASALEHLAADGDPRRLYRFSATFTGMVLPEDKLSVRLQHVGMTEGRMRIKVSAYKEETDEIVLEAEAEVEQAKTAYIFTGQGSQSKGMGMDLYNSSPVAKAVWDDVDAYLSETYGWSILDVVRNNPKSLTVHFGGKRGRKIRDNYMAMQIETLLPDGGSITRPVLPGLATSTRSYTFSEPRGLLFSTQFAQPAILLLQKATFEDMRANGLIQSDATFAGHSLGEYGSLSAFSGFLSIHDLMDVVFYRGLSMQVSMDRDEHGQTGYSMVAANPKRVGKGFNEKGLNVVVDIIASESRSLLEIVNYNVEGEQYVCAGTMQNLHTLSVVLNHLAKSPEAGNLVAEAIRADDPLCSNLREYIVTCIGETQRLPQPIELERCAATIPLKGIDVPFHSSLLRTGVHSYRKFLERRIVESNIDPDKLVGKWVPNVMAERFSLEQSYIEEAYRLTRSPELKELLEQGIDC</sequence>
<name>A0A0D2F0K3_9EURO</name>
<feature type="active site" description="For malonyltransferase activity" evidence="17">
    <location>
        <position position="1812"/>
    </location>
</feature>
<keyword evidence="3 16" id="KW-0808">Transferase</keyword>
<dbReference type="Gene3D" id="6.10.60.10">
    <property type="match status" value="1"/>
</dbReference>
<accession>A0A0D2F0K3</accession>
<dbReference type="GO" id="GO:0004314">
    <property type="term" value="F:[acyl-carrier-protein] S-malonyltransferase activity"/>
    <property type="evidence" value="ECO:0007669"/>
    <property type="project" value="UniProtKB-EC"/>
</dbReference>
<dbReference type="Pfam" id="PF16073">
    <property type="entry name" value="SAT"/>
    <property type="match status" value="1"/>
</dbReference>
<dbReference type="PANTHER" id="PTHR10982">
    <property type="entry name" value="MALONYL COA-ACYL CARRIER PROTEIN TRANSACYLASE"/>
    <property type="match status" value="1"/>
</dbReference>
<feature type="domain" description="Malonyl-CoA:ACP transacylase (MAT)" evidence="18">
    <location>
        <begin position="1668"/>
        <end position="1990"/>
    </location>
</feature>
<dbReference type="Gene3D" id="1.20.930.70">
    <property type="match status" value="1"/>
</dbReference>
<evidence type="ECO:0000256" key="2">
    <source>
        <dbReference type="ARBA" id="ARBA00010009"/>
    </source>
</evidence>
<dbReference type="Gene3D" id="6.20.240.10">
    <property type="match status" value="1"/>
</dbReference>
<evidence type="ECO:0000256" key="4">
    <source>
        <dbReference type="ARBA" id="ARBA00022801"/>
    </source>
</evidence>
<dbReference type="Gene3D" id="3.10.129.10">
    <property type="entry name" value="Hotdog Thioesterase"/>
    <property type="match status" value="1"/>
</dbReference>
<dbReference type="HOGENOM" id="CLU_000114_5_0_1"/>
<dbReference type="GO" id="GO:0004321">
    <property type="term" value="F:fatty-acyl-CoA synthase activity"/>
    <property type="evidence" value="ECO:0007669"/>
    <property type="project" value="UniProtKB-EC"/>
</dbReference>
<dbReference type="InterPro" id="IPR002539">
    <property type="entry name" value="MaoC-like_dom"/>
</dbReference>
<proteinExistence type="inferred from homology"/>
<comment type="similarity">
    <text evidence="2 16">Belongs to the fungal fatty acid synthetase subunit beta family.</text>
</comment>
<dbReference type="Pfam" id="PF01575">
    <property type="entry name" value="MaoC_dehydratas"/>
    <property type="match status" value="1"/>
</dbReference>
<dbReference type="GO" id="GO:0005835">
    <property type="term" value="C:fatty acid synthase complex"/>
    <property type="evidence" value="ECO:0007669"/>
    <property type="project" value="UniProtKB-UniRule"/>
</dbReference>
<comment type="catalytic activity">
    <reaction evidence="13">
        <text>(9Z)-octadecenoyl-[ACP] + H2O = (9Z)-octadecenoate + holo-[ACP] + H(+)</text>
        <dbReference type="Rhea" id="RHEA:15057"/>
        <dbReference type="Rhea" id="RHEA-COMP:9685"/>
        <dbReference type="Rhea" id="RHEA-COMP:9924"/>
        <dbReference type="ChEBI" id="CHEBI:15377"/>
        <dbReference type="ChEBI" id="CHEBI:15378"/>
        <dbReference type="ChEBI" id="CHEBI:30823"/>
        <dbReference type="ChEBI" id="CHEBI:64479"/>
        <dbReference type="ChEBI" id="CHEBI:78783"/>
        <dbReference type="EC" id="3.1.2.14"/>
    </reaction>
</comment>
<evidence type="ECO:0000259" key="18">
    <source>
        <dbReference type="SMART" id="SM00827"/>
    </source>
</evidence>
<dbReference type="Gene3D" id="6.10.140.1400">
    <property type="match status" value="1"/>
</dbReference>
<evidence type="ECO:0000256" key="13">
    <source>
        <dbReference type="ARBA" id="ARBA00048536"/>
    </source>
</evidence>
<comment type="catalytic activity">
    <reaction evidence="12">
        <text>holo-[ACP] + malonyl-CoA = malonyl-[ACP] + CoA</text>
        <dbReference type="Rhea" id="RHEA:41792"/>
        <dbReference type="Rhea" id="RHEA-COMP:9623"/>
        <dbReference type="Rhea" id="RHEA-COMP:9685"/>
        <dbReference type="ChEBI" id="CHEBI:57287"/>
        <dbReference type="ChEBI" id="CHEBI:57384"/>
        <dbReference type="ChEBI" id="CHEBI:64479"/>
        <dbReference type="ChEBI" id="CHEBI:78449"/>
        <dbReference type="EC" id="2.3.1.39"/>
    </reaction>
</comment>
<dbReference type="InterPro" id="IPR016035">
    <property type="entry name" value="Acyl_Trfase/lysoPLipase"/>
</dbReference>
<evidence type="ECO:0000313" key="20">
    <source>
        <dbReference type="Proteomes" id="UP000054342"/>
    </source>
</evidence>
<evidence type="ECO:0000256" key="9">
    <source>
        <dbReference type="ARBA" id="ARBA00023268"/>
    </source>
</evidence>
<dbReference type="InterPro" id="IPR050830">
    <property type="entry name" value="Fungal_FAS"/>
</dbReference>
<comment type="catalytic activity">
    <reaction evidence="15">
        <text>holo-[ACP] + acetyl-CoA = acetyl-[ACP] + CoA</text>
        <dbReference type="Rhea" id="RHEA:41788"/>
        <dbReference type="Rhea" id="RHEA-COMP:9621"/>
        <dbReference type="Rhea" id="RHEA-COMP:9685"/>
        <dbReference type="ChEBI" id="CHEBI:57287"/>
        <dbReference type="ChEBI" id="CHEBI:57288"/>
        <dbReference type="ChEBI" id="CHEBI:64479"/>
        <dbReference type="ChEBI" id="CHEBI:78446"/>
        <dbReference type="EC" id="2.3.1.38"/>
    </reaction>
</comment>
<evidence type="ECO:0000256" key="15">
    <source>
        <dbReference type="ARBA" id="ARBA00048835"/>
    </source>
</evidence>
<keyword evidence="20" id="KW-1185">Reference proteome</keyword>
<comment type="catalytic activity">
    <reaction evidence="11">
        <text>acetyl-CoA + n malonyl-CoA + 2n NADPH + 4n H(+) = a long-chain-acyl-CoA + n CoA + n CO2 + 2n NADP(+).</text>
        <dbReference type="EC" id="2.3.1.86"/>
    </reaction>
</comment>
<keyword evidence="6 16" id="KW-0560">Oxidoreductase</keyword>
<feature type="active site" description="For acetyltransferase activity" evidence="17">
    <location>
        <position position="265"/>
    </location>
</feature>
<dbReference type="GO" id="GO:0006633">
    <property type="term" value="P:fatty acid biosynthetic process"/>
    <property type="evidence" value="ECO:0007669"/>
    <property type="project" value="InterPro"/>
</dbReference>
<dbReference type="GO" id="GO:0004318">
    <property type="term" value="F:enoyl-[acyl-carrier-protein] reductase (NADH) activity"/>
    <property type="evidence" value="ECO:0007669"/>
    <property type="project" value="UniProtKB-UniRule"/>
</dbReference>
<dbReference type="InterPro" id="IPR032088">
    <property type="entry name" value="SAT"/>
</dbReference>
<gene>
    <name evidence="19" type="ORF">PV05_01558</name>
</gene>
<dbReference type="InterPro" id="IPR013785">
    <property type="entry name" value="Aldolase_TIM"/>
</dbReference>
<evidence type="ECO:0000256" key="16">
    <source>
        <dbReference type="PIRNR" id="PIRNR005562"/>
    </source>
</evidence>
<keyword evidence="7 16" id="KW-0520">NAD</keyword>
<keyword evidence="8" id="KW-0456">Lyase</keyword>
<dbReference type="PRINTS" id="PR01483">
    <property type="entry name" value="FASYNTHASE"/>
</dbReference>
<evidence type="ECO:0000256" key="14">
    <source>
        <dbReference type="ARBA" id="ARBA00048572"/>
    </source>
</evidence>
<evidence type="ECO:0000256" key="7">
    <source>
        <dbReference type="ARBA" id="ARBA00023027"/>
    </source>
</evidence>
<dbReference type="SMART" id="SM00827">
    <property type="entry name" value="PKS_AT"/>
    <property type="match status" value="1"/>
</dbReference>
<dbReference type="GeneID" id="25323466"/>
<dbReference type="Gene3D" id="3.30.1120.100">
    <property type="match status" value="1"/>
</dbReference>
<dbReference type="FunFam" id="1.20.930.70:FF:000001">
    <property type="entry name" value="Fatty acid synthase beta subunit dehydratase"/>
    <property type="match status" value="1"/>
</dbReference>
<evidence type="ECO:0000256" key="5">
    <source>
        <dbReference type="ARBA" id="ARBA00022857"/>
    </source>
</evidence>
<reference evidence="19 20" key="1">
    <citation type="submission" date="2015-01" db="EMBL/GenBank/DDBJ databases">
        <title>The Genome Sequence of Exophiala xenobiotica CBS118157.</title>
        <authorList>
            <consortium name="The Broad Institute Genomics Platform"/>
            <person name="Cuomo C."/>
            <person name="de Hoog S."/>
            <person name="Gorbushina A."/>
            <person name="Stielow B."/>
            <person name="Teixiera M."/>
            <person name="Abouelleil A."/>
            <person name="Chapman S.B."/>
            <person name="Priest M."/>
            <person name="Young S.K."/>
            <person name="Wortman J."/>
            <person name="Nusbaum C."/>
            <person name="Birren B."/>
        </authorList>
    </citation>
    <scope>NUCLEOTIDE SEQUENCE [LARGE SCALE GENOMIC DNA]</scope>
    <source>
        <strain evidence="19 20">CBS 118157</strain>
    </source>
</reference>
<dbReference type="InterPro" id="IPR041099">
    <property type="entry name" value="FAS1_N"/>
</dbReference>
<keyword evidence="9" id="KW-0511">Multifunctional enzyme</keyword>
<evidence type="ECO:0000256" key="10">
    <source>
        <dbReference type="ARBA" id="ARBA00033756"/>
    </source>
</evidence>
<dbReference type="Pfam" id="PF08354">
    <property type="entry name" value="Fas1-AflB-like_hel"/>
    <property type="match status" value="1"/>
</dbReference>
<evidence type="ECO:0000313" key="19">
    <source>
        <dbReference type="EMBL" id="KIW61438.1"/>
    </source>
</evidence>
<dbReference type="SUPFAM" id="SSF52151">
    <property type="entry name" value="FabD/lysophospholipase-like"/>
    <property type="match status" value="2"/>
</dbReference>
<dbReference type="InterPro" id="IPR014043">
    <property type="entry name" value="Acyl_transferase_dom"/>
</dbReference>
<dbReference type="FunFam" id="3.40.366.10:FF:000006">
    <property type="entry name" value="Fatty acid synthase beta subunit dehydratase"/>
    <property type="match status" value="1"/>
</dbReference>
<dbReference type="Pfam" id="PF17828">
    <property type="entry name" value="FAS_N"/>
    <property type="match status" value="1"/>
</dbReference>
<dbReference type="GO" id="GO:0016297">
    <property type="term" value="F:fatty acyl-[ACP] hydrolase activity"/>
    <property type="evidence" value="ECO:0007669"/>
    <property type="project" value="UniProtKB-EC"/>
</dbReference>
<evidence type="ECO:0000256" key="3">
    <source>
        <dbReference type="ARBA" id="ARBA00022679"/>
    </source>
</evidence>
<evidence type="ECO:0000256" key="6">
    <source>
        <dbReference type="ARBA" id="ARBA00023002"/>
    </source>
</evidence>
<protein>
    <recommendedName>
        <fullName evidence="18">Malonyl-CoA:ACP transacylase (MAT) domain-containing protein</fullName>
    </recommendedName>
</protein>
<dbReference type="InterPro" id="IPR029069">
    <property type="entry name" value="HotDog_dom_sf"/>
</dbReference>
<dbReference type="PANTHER" id="PTHR10982:SF21">
    <property type="entry name" value="FATTY ACID SYNTHASE SUBUNIT BETA"/>
    <property type="match status" value="1"/>
</dbReference>
<dbReference type="InterPro" id="IPR040883">
    <property type="entry name" value="FAS_meander"/>
</dbReference>
<dbReference type="RefSeq" id="XP_013322022.1">
    <property type="nucleotide sequence ID" value="XM_013466568.1"/>
</dbReference>
<dbReference type="EMBL" id="KN847317">
    <property type="protein sequence ID" value="KIW61438.1"/>
    <property type="molecule type" value="Genomic_DNA"/>
</dbReference>
<dbReference type="GO" id="GO:0004312">
    <property type="term" value="F:fatty acid synthase activity"/>
    <property type="evidence" value="ECO:0007669"/>
    <property type="project" value="InterPro"/>
</dbReference>
<dbReference type="Gene3D" id="1.20.1050.120">
    <property type="match status" value="1"/>
</dbReference>
<dbReference type="PIRSF" id="PIRSF005562">
    <property type="entry name" value="FAS_yeast_beta"/>
    <property type="match status" value="1"/>
</dbReference>
<dbReference type="FunFam" id="3.20.20.70:FF:000078">
    <property type="entry name" value="Fatty acid synthase beta subunit dehydratase"/>
    <property type="match status" value="1"/>
</dbReference>
<dbReference type="InterPro" id="IPR001227">
    <property type="entry name" value="Ac_transferase_dom_sf"/>
</dbReference>
<evidence type="ECO:0000256" key="8">
    <source>
        <dbReference type="ARBA" id="ARBA00023239"/>
    </source>
</evidence>
<dbReference type="Gene3D" id="3.30.70.2430">
    <property type="match status" value="1"/>
</dbReference>
<dbReference type="Gene3D" id="3.20.20.70">
    <property type="entry name" value="Aldolase class I"/>
    <property type="match status" value="1"/>
</dbReference>
<evidence type="ECO:0000256" key="11">
    <source>
        <dbReference type="ARBA" id="ARBA00048237"/>
    </source>
</evidence>
<evidence type="ECO:0000256" key="1">
    <source>
        <dbReference type="ARBA" id="ARBA00001055"/>
    </source>
</evidence>
<evidence type="ECO:0000256" key="17">
    <source>
        <dbReference type="PIRSR" id="PIRSR005562-1"/>
    </source>
</evidence>
<dbReference type="InterPro" id="IPR013565">
    <property type="entry name" value="Fas1/AflB-like_central"/>
</dbReference>
<dbReference type="Pfam" id="PF00698">
    <property type="entry name" value="Acyl_transf_1"/>
    <property type="match status" value="1"/>
</dbReference>
<dbReference type="Pfam" id="PF17951">
    <property type="entry name" value="FAS_meander"/>
    <property type="match status" value="1"/>
</dbReference>
<comment type="catalytic activity">
    <reaction evidence="1">
        <text>a (3R)-hydroxyacyl-[ACP] = a (2E)-enoyl-[ACP] + H2O</text>
        <dbReference type="Rhea" id="RHEA:13097"/>
        <dbReference type="Rhea" id="RHEA-COMP:9925"/>
        <dbReference type="Rhea" id="RHEA-COMP:9945"/>
        <dbReference type="ChEBI" id="CHEBI:15377"/>
        <dbReference type="ChEBI" id="CHEBI:78784"/>
        <dbReference type="ChEBI" id="CHEBI:78827"/>
        <dbReference type="EC" id="4.2.1.59"/>
    </reaction>
</comment>
<dbReference type="Pfam" id="PF22235">
    <property type="entry name" value="FAS1_thioest_ins"/>
    <property type="match status" value="1"/>
</dbReference>
<dbReference type="Gene3D" id="3.40.366.10">
    <property type="entry name" value="Malonyl-Coenzyme A Acyl Carrier Protein, domain 2"/>
    <property type="match status" value="3"/>
</dbReference>